<name>A0AAW4H6I7_VIBVL</name>
<protein>
    <submittedName>
        <fullName evidence="1">Uncharacterized protein</fullName>
    </submittedName>
</protein>
<comment type="caution">
    <text evidence="1">The sequence shown here is derived from an EMBL/GenBank/DDBJ whole genome shotgun (WGS) entry which is preliminary data.</text>
</comment>
<dbReference type="EMBL" id="JAFKOQ010000001">
    <property type="protein sequence ID" value="MBN8120151.1"/>
    <property type="molecule type" value="Genomic_DNA"/>
</dbReference>
<proteinExistence type="predicted"/>
<sequence>MDEIKALKEDLYNARQRVLDMINNEELQEACYRMARSKDYDEYSARKRELLELTQTIAERDSTPDIFDIYGAQRSACPLCKSYGQRTKLVGGGYKLPLGLKKHLTGKSRGECCPVMKTVRELYLSQK</sequence>
<organism evidence="1 2">
    <name type="scientific">Vibrio vulnificus</name>
    <dbReference type="NCBI Taxonomy" id="672"/>
    <lineage>
        <taxon>Bacteria</taxon>
        <taxon>Pseudomonadati</taxon>
        <taxon>Pseudomonadota</taxon>
        <taxon>Gammaproteobacteria</taxon>
        <taxon>Vibrionales</taxon>
        <taxon>Vibrionaceae</taxon>
        <taxon>Vibrio</taxon>
    </lineage>
</organism>
<dbReference type="AlphaFoldDB" id="A0AAW4H6I7"/>
<accession>A0AAW4H6I7</accession>
<evidence type="ECO:0000313" key="1">
    <source>
        <dbReference type="EMBL" id="MBN8120151.1"/>
    </source>
</evidence>
<evidence type="ECO:0000313" key="2">
    <source>
        <dbReference type="Proteomes" id="UP000664056"/>
    </source>
</evidence>
<reference evidence="1" key="1">
    <citation type="submission" date="2021-03" db="EMBL/GenBank/DDBJ databases">
        <title>Study of the foodborne Vibrio vulnificus isolates from China.</title>
        <authorList>
            <person name="Zheng Z."/>
            <person name="Ye L."/>
        </authorList>
    </citation>
    <scope>NUCLEOTIDE SEQUENCE</scope>
    <source>
        <strain evidence="1">Vv1582</strain>
    </source>
</reference>
<gene>
    <name evidence="1" type="ORF">J0J18_00285</name>
</gene>
<dbReference type="Proteomes" id="UP000664056">
    <property type="component" value="Unassembled WGS sequence"/>
</dbReference>
<dbReference type="RefSeq" id="WP_206622303.1">
    <property type="nucleotide sequence ID" value="NZ_JAFKOQ010000001.1"/>
</dbReference>